<proteinExistence type="predicted"/>
<accession>A0A0F9GGQ2</accession>
<reference evidence="1" key="1">
    <citation type="journal article" date="2015" name="Nature">
        <title>Complex archaea that bridge the gap between prokaryotes and eukaryotes.</title>
        <authorList>
            <person name="Spang A."/>
            <person name="Saw J.H."/>
            <person name="Jorgensen S.L."/>
            <person name="Zaremba-Niedzwiedzka K."/>
            <person name="Martijn J."/>
            <person name="Lind A.E."/>
            <person name="van Eijk R."/>
            <person name="Schleper C."/>
            <person name="Guy L."/>
            <person name="Ettema T.J."/>
        </authorList>
    </citation>
    <scope>NUCLEOTIDE SEQUENCE</scope>
</reference>
<protein>
    <submittedName>
        <fullName evidence="1">Uncharacterized protein</fullName>
    </submittedName>
</protein>
<comment type="caution">
    <text evidence="1">The sequence shown here is derived from an EMBL/GenBank/DDBJ whole genome shotgun (WGS) entry which is preliminary data.</text>
</comment>
<sequence>MADFETKTHTISKSNSHEGMYIFSSKKDNTFFAITTSRDWIIDNSEIMRYPELKRTHRLRRLK</sequence>
<gene>
    <name evidence="1" type="ORF">LCGC14_2123110</name>
</gene>
<name>A0A0F9GGQ2_9ZZZZ</name>
<evidence type="ECO:0000313" key="1">
    <source>
        <dbReference type="EMBL" id="KKL68620.1"/>
    </source>
</evidence>
<dbReference type="AlphaFoldDB" id="A0A0F9GGQ2"/>
<dbReference type="EMBL" id="LAZR01026472">
    <property type="protein sequence ID" value="KKL68620.1"/>
    <property type="molecule type" value="Genomic_DNA"/>
</dbReference>
<organism evidence="1">
    <name type="scientific">marine sediment metagenome</name>
    <dbReference type="NCBI Taxonomy" id="412755"/>
    <lineage>
        <taxon>unclassified sequences</taxon>
        <taxon>metagenomes</taxon>
        <taxon>ecological metagenomes</taxon>
    </lineage>
</organism>